<evidence type="ECO:0000256" key="1">
    <source>
        <dbReference type="ARBA" id="ARBA00007626"/>
    </source>
</evidence>
<keyword evidence="4" id="KW-0732">Signal</keyword>
<evidence type="ECO:0008006" key="7">
    <source>
        <dbReference type="Google" id="ProtNLM"/>
    </source>
</evidence>
<feature type="chain" id="PRO_5043885968" description="Pentatricopeptide repeat-containing protein" evidence="4">
    <location>
        <begin position="33"/>
        <end position="805"/>
    </location>
</feature>
<dbReference type="InterPro" id="IPR011990">
    <property type="entry name" value="TPR-like_helical_dom_sf"/>
</dbReference>
<dbReference type="PROSITE" id="PS51375">
    <property type="entry name" value="PPR"/>
    <property type="match status" value="8"/>
</dbReference>
<dbReference type="Pfam" id="PF13812">
    <property type="entry name" value="PPR_3"/>
    <property type="match status" value="1"/>
</dbReference>
<gene>
    <name evidence="5" type="ORF">CEPIT_LOCUS24549</name>
</gene>
<feature type="repeat" description="PPR" evidence="3">
    <location>
        <begin position="633"/>
        <end position="667"/>
    </location>
</feature>
<feature type="repeat" description="PPR" evidence="3">
    <location>
        <begin position="355"/>
        <end position="385"/>
    </location>
</feature>
<keyword evidence="6" id="KW-1185">Reference proteome</keyword>
<dbReference type="EMBL" id="CAMAPF010000925">
    <property type="protein sequence ID" value="CAH9122554.1"/>
    <property type="molecule type" value="Genomic_DNA"/>
</dbReference>
<dbReference type="InterPro" id="IPR051114">
    <property type="entry name" value="Mito_RNA_Proc_CCM1"/>
</dbReference>
<sequence length="805" mass="90701">MLRRWRRLSSFTTTSSSVGNLLLVASIAKALAEPGGSRNLDSIGINSSTPLSEDLVLRVLRRNSLHASRKLDFFRWCSLLPEFKHSAATYSQILKTICSTCRAYDQEIPGLLDSMRHDGAELDSPTFKLLLDSFIRAGKYDTALEILDLVESNFSDDIVRNRLSNVAYNSVVVALVRKNQLSTALSMFLKLLDSKNTGNNDSKNGDFIEDPFSCNELLVGLKRAGMRAEFKHIFDKLRERRHPYPLDRCGYNICIHTFGLWGNLDISLLLFKEMKERGDAFTPDLCTYNSLIQTLCFLGKVNDALIVWEELKSSSGLEPDYYTYRILIHGCSKSYRVNDAMRIFNEMKYNGLRADTFVYNSLLSGLLKSRKLTDACNLFDKMFEDDGIRASCWTYNILIDGLFKNGRDVAAYTLFSDLKKKSNNFVDGISYSIVILHLCKDGMSEKAMELMNEMGGRGFTIDLVTITSLLIAIYREGHWDWIDRLLKHIKDRNLVPIVLTWKASMEAMLEARQSKEKDFTRMFPYDGNLTDVLSGIVGGLGTVERGAYTGDDEVDPWSSSPYVDFLASQTIPNIISPHLFTLSRGKRVADKDPNSFDMDMVNTFLSIFLAKGKLSLACKLLEIFTDVGGMDAVSYTYNSMMSSFVKKGYFNEAWGVLLQMREKVCPEDIATYNVIIQGLGKMGRADLASDILDRLMNKGGGYLDNVMYNTLINVFGKAGRIEEANQLFQQMKSVGINPDVVTYNTLIEVHSKAGRLKEAYDFLKIMLDAGCVPNNVTDKILDSLEEEIENVRYQKASIKSPNVNG</sequence>
<dbReference type="AlphaFoldDB" id="A0AAV0EED5"/>
<dbReference type="GO" id="GO:0007005">
    <property type="term" value="P:mitochondrion organization"/>
    <property type="evidence" value="ECO:0007669"/>
    <property type="project" value="TreeGrafter"/>
</dbReference>
<comment type="similarity">
    <text evidence="1">Belongs to the PPR family. P subfamily.</text>
</comment>
<evidence type="ECO:0000256" key="2">
    <source>
        <dbReference type="ARBA" id="ARBA00022737"/>
    </source>
</evidence>
<dbReference type="Pfam" id="PF13041">
    <property type="entry name" value="PPR_2"/>
    <property type="match status" value="5"/>
</dbReference>
<dbReference type="SUPFAM" id="SSF48452">
    <property type="entry name" value="TPR-like"/>
    <property type="match status" value="1"/>
</dbReference>
<dbReference type="Pfam" id="PF01535">
    <property type="entry name" value="PPR"/>
    <property type="match status" value="2"/>
</dbReference>
<evidence type="ECO:0000313" key="6">
    <source>
        <dbReference type="Proteomes" id="UP001152523"/>
    </source>
</evidence>
<dbReference type="GO" id="GO:0005739">
    <property type="term" value="C:mitochondrion"/>
    <property type="evidence" value="ECO:0007669"/>
    <property type="project" value="TreeGrafter"/>
</dbReference>
<dbReference type="GO" id="GO:0006396">
    <property type="term" value="P:RNA processing"/>
    <property type="evidence" value="ECO:0007669"/>
    <property type="project" value="TreeGrafter"/>
</dbReference>
<keyword evidence="2" id="KW-0677">Repeat</keyword>
<dbReference type="InterPro" id="IPR002885">
    <property type="entry name" value="PPR_rpt"/>
</dbReference>
<feature type="repeat" description="PPR" evidence="3">
    <location>
        <begin position="739"/>
        <end position="773"/>
    </location>
</feature>
<dbReference type="PANTHER" id="PTHR47934:SF6">
    <property type="entry name" value="MITOCHONDRIAL GROUP I INTRON SPLICING FACTOR CCM1-RELATED"/>
    <property type="match status" value="1"/>
</dbReference>
<feature type="repeat" description="PPR" evidence="3">
    <location>
        <begin position="704"/>
        <end position="738"/>
    </location>
</feature>
<feature type="repeat" description="PPR" evidence="3">
    <location>
        <begin position="427"/>
        <end position="461"/>
    </location>
</feature>
<feature type="repeat" description="PPR" evidence="3">
    <location>
        <begin position="668"/>
        <end position="702"/>
    </location>
</feature>
<evidence type="ECO:0000256" key="4">
    <source>
        <dbReference type="SAM" id="SignalP"/>
    </source>
</evidence>
<dbReference type="PANTHER" id="PTHR47934">
    <property type="entry name" value="PENTATRICOPEPTIDE REPEAT-CONTAINING PROTEIN PET309, MITOCHONDRIAL"/>
    <property type="match status" value="1"/>
</dbReference>
<proteinExistence type="inferred from homology"/>
<feature type="signal peptide" evidence="4">
    <location>
        <begin position="1"/>
        <end position="32"/>
    </location>
</feature>
<dbReference type="GO" id="GO:0003729">
    <property type="term" value="F:mRNA binding"/>
    <property type="evidence" value="ECO:0007669"/>
    <property type="project" value="TreeGrafter"/>
</dbReference>
<evidence type="ECO:0000256" key="3">
    <source>
        <dbReference type="PROSITE-ProRule" id="PRU00708"/>
    </source>
</evidence>
<comment type="caution">
    <text evidence="5">The sequence shown here is derived from an EMBL/GenBank/DDBJ whole genome shotgun (WGS) entry which is preliminary data.</text>
</comment>
<organism evidence="5 6">
    <name type="scientific">Cuscuta epithymum</name>
    <dbReference type="NCBI Taxonomy" id="186058"/>
    <lineage>
        <taxon>Eukaryota</taxon>
        <taxon>Viridiplantae</taxon>
        <taxon>Streptophyta</taxon>
        <taxon>Embryophyta</taxon>
        <taxon>Tracheophyta</taxon>
        <taxon>Spermatophyta</taxon>
        <taxon>Magnoliopsida</taxon>
        <taxon>eudicotyledons</taxon>
        <taxon>Gunneridae</taxon>
        <taxon>Pentapetalae</taxon>
        <taxon>asterids</taxon>
        <taxon>lamiids</taxon>
        <taxon>Solanales</taxon>
        <taxon>Convolvulaceae</taxon>
        <taxon>Cuscuteae</taxon>
        <taxon>Cuscuta</taxon>
        <taxon>Cuscuta subgen. Cuscuta</taxon>
    </lineage>
</organism>
<dbReference type="Gene3D" id="1.25.40.10">
    <property type="entry name" value="Tetratricopeptide repeat domain"/>
    <property type="match status" value="6"/>
</dbReference>
<accession>A0AAV0EED5</accession>
<feature type="repeat" description="PPR" evidence="3">
    <location>
        <begin position="284"/>
        <end position="319"/>
    </location>
</feature>
<feature type="repeat" description="PPR" evidence="3">
    <location>
        <begin position="320"/>
        <end position="354"/>
    </location>
</feature>
<protein>
    <recommendedName>
        <fullName evidence="7">Pentatricopeptide repeat-containing protein</fullName>
    </recommendedName>
</protein>
<reference evidence="5" key="1">
    <citation type="submission" date="2022-07" db="EMBL/GenBank/DDBJ databases">
        <authorList>
            <person name="Macas J."/>
            <person name="Novak P."/>
            <person name="Neumann P."/>
        </authorList>
    </citation>
    <scope>NUCLEOTIDE SEQUENCE</scope>
</reference>
<dbReference type="Proteomes" id="UP001152523">
    <property type="component" value="Unassembled WGS sequence"/>
</dbReference>
<dbReference type="NCBIfam" id="TIGR00756">
    <property type="entry name" value="PPR"/>
    <property type="match status" value="8"/>
</dbReference>
<evidence type="ECO:0000313" key="5">
    <source>
        <dbReference type="EMBL" id="CAH9122554.1"/>
    </source>
</evidence>
<name>A0AAV0EED5_9ASTE</name>